<dbReference type="Gene3D" id="3.30.420.40">
    <property type="match status" value="1"/>
</dbReference>
<protein>
    <recommendedName>
        <fullName evidence="2">ROK family protein</fullName>
    </recommendedName>
</protein>
<organism evidence="1">
    <name type="scientific">Nakamurella sp. A5-74</name>
    <dbReference type="NCBI Taxonomy" id="3158264"/>
    <lineage>
        <taxon>Bacteria</taxon>
        <taxon>Bacillati</taxon>
        <taxon>Actinomycetota</taxon>
        <taxon>Actinomycetes</taxon>
        <taxon>Nakamurellales</taxon>
        <taxon>Nakamurellaceae</taxon>
        <taxon>Nakamurella</taxon>
    </lineage>
</organism>
<sequence length="74" mass="7850">MILRDPQRVVIAGGIADAGELLAATTRSLLPHAMIDNPPEIVASWLGQEVVVFGGIRLALDHREAHLLDGMALG</sequence>
<dbReference type="RefSeq" id="WP_353651633.1">
    <property type="nucleotide sequence ID" value="NZ_CP159218.1"/>
</dbReference>
<accession>A0AAU8DWQ1</accession>
<gene>
    <name evidence="1" type="ORF">ABLG96_04680</name>
</gene>
<dbReference type="AlphaFoldDB" id="A0AAU8DWQ1"/>
<evidence type="ECO:0008006" key="2">
    <source>
        <dbReference type="Google" id="ProtNLM"/>
    </source>
</evidence>
<evidence type="ECO:0000313" key="1">
    <source>
        <dbReference type="EMBL" id="XCG66031.1"/>
    </source>
</evidence>
<dbReference type="SUPFAM" id="SSF53067">
    <property type="entry name" value="Actin-like ATPase domain"/>
    <property type="match status" value="1"/>
</dbReference>
<name>A0AAU8DWQ1_9ACTN</name>
<proteinExistence type="predicted"/>
<dbReference type="EMBL" id="CP159218">
    <property type="protein sequence ID" value="XCG66031.1"/>
    <property type="molecule type" value="Genomic_DNA"/>
</dbReference>
<dbReference type="InterPro" id="IPR043129">
    <property type="entry name" value="ATPase_NBD"/>
</dbReference>
<reference evidence="1" key="1">
    <citation type="submission" date="2024-05" db="EMBL/GenBank/DDBJ databases">
        <authorList>
            <person name="Cai S.Y."/>
            <person name="Jin L.M."/>
            <person name="Li H.R."/>
        </authorList>
    </citation>
    <scope>NUCLEOTIDE SEQUENCE</scope>
    <source>
        <strain evidence="1">A5-74</strain>
    </source>
</reference>